<evidence type="ECO:0000313" key="12">
    <source>
        <dbReference type="Proteomes" id="UP000295658"/>
    </source>
</evidence>
<evidence type="ECO:0000256" key="4">
    <source>
        <dbReference type="ARBA" id="ARBA00022801"/>
    </source>
</evidence>
<dbReference type="Pfam" id="PF17768">
    <property type="entry name" value="RecJ_OB"/>
    <property type="match status" value="1"/>
</dbReference>
<dbReference type="AlphaFoldDB" id="A0A4R1QHG3"/>
<keyword evidence="12" id="KW-1185">Reference proteome</keyword>
<dbReference type="InterPro" id="IPR018779">
    <property type="entry name" value="RecJ_C"/>
</dbReference>
<name>A0A4R1QHG3_9BACL</name>
<dbReference type="Pfam" id="PF10141">
    <property type="entry name" value="ssDNA-exonuc_C"/>
    <property type="match status" value="1"/>
</dbReference>
<dbReference type="SUPFAM" id="SSF64182">
    <property type="entry name" value="DHH phosphoesterases"/>
    <property type="match status" value="1"/>
</dbReference>
<dbReference type="InterPro" id="IPR038763">
    <property type="entry name" value="DHH_sf"/>
</dbReference>
<keyword evidence="5 11" id="KW-0269">Exonuclease</keyword>
<dbReference type="InterPro" id="IPR003156">
    <property type="entry name" value="DHHA1_dom"/>
</dbReference>
<reference evidence="11 12" key="1">
    <citation type="submission" date="2019-03" db="EMBL/GenBank/DDBJ databases">
        <title>Genomic Encyclopedia of Type Strains, Phase IV (KMG-IV): sequencing the most valuable type-strain genomes for metagenomic binning, comparative biology and taxonomic classification.</title>
        <authorList>
            <person name="Goeker M."/>
        </authorList>
    </citation>
    <scope>NUCLEOTIDE SEQUENCE [LARGE SCALE GENOMIC DNA]</scope>
    <source>
        <strain evidence="11 12">DSM 24979</strain>
    </source>
</reference>
<evidence type="ECO:0000313" key="11">
    <source>
        <dbReference type="EMBL" id="TCL51970.1"/>
    </source>
</evidence>
<sequence>MLAPKTRWQVKHVDQNKVNMIAQALNIAPLVATLLVNRGYHTIEAAQSFLNGKESFHSPFLLDGMDKAIDRIEKAIATGERILVFGDYDADGVSSTAVMLTALQQRGANVDYYIPNRFSEGYGPNENAFRAAKDDGVSLIITVDTGIAALHEAEIAKQLGMDLIITDHHEPGPTLPDAYAIVHPKKPGSTYPFKDLAGVGVAFKVAHALLGRVPNELLDVAAIGTIADLVPLRGENHLIARLGIEQLKRTNRVGLKALCKQCGVSLSDVDEDTIAFMIGPRINAVGRLDCADRAVQLLMTKDEEEAMMLAEQIDEMNRERQQLVNEITEEAIQLVETHYPPENNAVLVVAKENWNVGVIGIVASRLVERFYRPTIVLSIDREKGVAKGSARSIEGFDLFANLSSCRDILPHFGGHPMAAGMTLAIEHIEELRMRLNTAARQQLTDDDFIPITAIDVQCSIDDISLETIEQMNRLSPFGMGNPKPRILLQNVQVDLLRRIGAEQNHMKAVLSANGKTLDAIGFGLGPLTEEISPNARLSVVGELVINEWNHFRKPQLMIQDVAIDEWQLFDIRNMRNVGKIIDSLPKEKRLLIAFRSETAAELQLPVDHTEIVYIRTLEEAKAIDLRKKYVVFLDLPPSQQMMQVLISCSLPERIYALFYQRENHFFSVLPTREHFKWLYAFLRKRSPFDLKRYADDLARSRGWTKETLLFMIQVFHELEFVAIENGIVSLHHHPAKRDLTQSPTYRSKQAQVELENIFLYSSYHQLKRWFEDTKRSLNEEENFHGFETIRNDCS</sequence>
<evidence type="ECO:0000256" key="6">
    <source>
        <dbReference type="SAM" id="Coils"/>
    </source>
</evidence>
<dbReference type="InterPro" id="IPR051673">
    <property type="entry name" value="SSDNA_exonuclease_RecJ"/>
</dbReference>
<dbReference type="GO" id="GO:0008409">
    <property type="term" value="F:5'-3' exonuclease activity"/>
    <property type="evidence" value="ECO:0007669"/>
    <property type="project" value="InterPro"/>
</dbReference>
<keyword evidence="4" id="KW-0378">Hydrolase</keyword>
<dbReference type="Pfam" id="PF02272">
    <property type="entry name" value="DHHA1"/>
    <property type="match status" value="1"/>
</dbReference>
<dbReference type="EMBL" id="SLUL01000003">
    <property type="protein sequence ID" value="TCL51970.1"/>
    <property type="molecule type" value="Genomic_DNA"/>
</dbReference>
<comment type="similarity">
    <text evidence="1">Belongs to the RecJ family.</text>
</comment>
<evidence type="ECO:0000259" key="8">
    <source>
        <dbReference type="Pfam" id="PF02272"/>
    </source>
</evidence>
<evidence type="ECO:0000259" key="9">
    <source>
        <dbReference type="Pfam" id="PF10141"/>
    </source>
</evidence>
<feature type="coiled-coil region" evidence="6">
    <location>
        <begin position="299"/>
        <end position="333"/>
    </location>
</feature>
<dbReference type="PANTHER" id="PTHR30255">
    <property type="entry name" value="SINGLE-STRANDED-DNA-SPECIFIC EXONUCLEASE RECJ"/>
    <property type="match status" value="1"/>
</dbReference>
<dbReference type="InterPro" id="IPR001667">
    <property type="entry name" value="DDH_dom"/>
</dbReference>
<gene>
    <name evidence="11" type="ORF">EDD69_103216</name>
</gene>
<keyword evidence="3" id="KW-0540">Nuclease</keyword>
<dbReference type="RefSeq" id="WP_132947662.1">
    <property type="nucleotide sequence ID" value="NZ_SLUL01000003.1"/>
</dbReference>
<comment type="caution">
    <text evidence="11">The sequence shown here is derived from an EMBL/GenBank/DDBJ whole genome shotgun (WGS) entry which is preliminary data.</text>
</comment>
<dbReference type="InterPro" id="IPR004610">
    <property type="entry name" value="RecJ"/>
</dbReference>
<feature type="domain" description="DDH" evidence="7">
    <location>
        <begin position="81"/>
        <end position="225"/>
    </location>
</feature>
<dbReference type="Gene3D" id="3.10.310.30">
    <property type="match status" value="1"/>
</dbReference>
<feature type="domain" description="RecJ OB" evidence="10">
    <location>
        <begin position="454"/>
        <end position="560"/>
    </location>
</feature>
<evidence type="ECO:0000256" key="3">
    <source>
        <dbReference type="ARBA" id="ARBA00022722"/>
    </source>
</evidence>
<dbReference type="OrthoDB" id="9809852at2"/>
<evidence type="ECO:0000256" key="2">
    <source>
        <dbReference type="ARBA" id="ARBA00019841"/>
    </source>
</evidence>
<feature type="domain" description="Single-stranded-DNA-specific exonuclease RecJ C-terminal" evidence="9">
    <location>
        <begin position="567"/>
        <end position="770"/>
    </location>
</feature>
<dbReference type="Gene3D" id="3.90.1640.30">
    <property type="match status" value="1"/>
</dbReference>
<dbReference type="InterPro" id="IPR041122">
    <property type="entry name" value="RecJ_OB"/>
</dbReference>
<dbReference type="GO" id="GO:0006281">
    <property type="term" value="P:DNA repair"/>
    <property type="evidence" value="ECO:0007669"/>
    <property type="project" value="InterPro"/>
</dbReference>
<dbReference type="NCBIfam" id="TIGR00644">
    <property type="entry name" value="recJ"/>
    <property type="match status" value="1"/>
</dbReference>
<evidence type="ECO:0000259" key="10">
    <source>
        <dbReference type="Pfam" id="PF17768"/>
    </source>
</evidence>
<keyword evidence="6" id="KW-0175">Coiled coil</keyword>
<dbReference type="Pfam" id="PF01368">
    <property type="entry name" value="DHH"/>
    <property type="match status" value="1"/>
</dbReference>
<dbReference type="GO" id="GO:0003676">
    <property type="term" value="F:nucleic acid binding"/>
    <property type="evidence" value="ECO:0007669"/>
    <property type="project" value="InterPro"/>
</dbReference>
<dbReference type="Proteomes" id="UP000295658">
    <property type="component" value="Unassembled WGS sequence"/>
</dbReference>
<dbReference type="PANTHER" id="PTHR30255:SF2">
    <property type="entry name" value="SINGLE-STRANDED-DNA-SPECIFIC EXONUCLEASE RECJ"/>
    <property type="match status" value="1"/>
</dbReference>
<evidence type="ECO:0000256" key="1">
    <source>
        <dbReference type="ARBA" id="ARBA00005915"/>
    </source>
</evidence>
<protein>
    <recommendedName>
        <fullName evidence="2">Single-stranded-DNA-specific exonuclease RecJ</fullName>
    </recommendedName>
</protein>
<accession>A0A4R1QHG3</accession>
<feature type="domain" description="DHHA1" evidence="8">
    <location>
        <begin position="345"/>
        <end position="438"/>
    </location>
</feature>
<evidence type="ECO:0000259" key="7">
    <source>
        <dbReference type="Pfam" id="PF01368"/>
    </source>
</evidence>
<proteinExistence type="inferred from homology"/>
<organism evidence="11 12">
    <name type="scientific">Thermolongibacillus altinsuensis</name>
    <dbReference type="NCBI Taxonomy" id="575256"/>
    <lineage>
        <taxon>Bacteria</taxon>
        <taxon>Bacillati</taxon>
        <taxon>Bacillota</taxon>
        <taxon>Bacilli</taxon>
        <taxon>Bacillales</taxon>
        <taxon>Anoxybacillaceae</taxon>
        <taxon>Thermolongibacillus</taxon>
    </lineage>
</organism>
<dbReference type="GO" id="GO:0006310">
    <property type="term" value="P:DNA recombination"/>
    <property type="evidence" value="ECO:0007669"/>
    <property type="project" value="InterPro"/>
</dbReference>
<evidence type="ECO:0000256" key="5">
    <source>
        <dbReference type="ARBA" id="ARBA00022839"/>
    </source>
</evidence>